<evidence type="ECO:0000313" key="2">
    <source>
        <dbReference type="Proteomes" id="UP001501195"/>
    </source>
</evidence>
<dbReference type="RefSeq" id="WP_345713917.1">
    <property type="nucleotide sequence ID" value="NZ_BAABIL010000664.1"/>
</dbReference>
<dbReference type="SUPFAM" id="SSF55136">
    <property type="entry name" value="Probable bacterial effector-binding domain"/>
    <property type="match status" value="1"/>
</dbReference>
<sequence>MEIVEREAAVVVGLVVEAGFADLATLVPRAWREVFTLPGLPRPGGGRWAEASRYLGDGRYREVVGVPGPPGRLAPPPGATSVQVPAGRYLHHVHTGPVAAIGEGFGAMHERARRLGLAVGDVKLDVGYTRDGRDGAHDLFVDLPG</sequence>
<comment type="caution">
    <text evidence="1">The sequence shown here is derived from an EMBL/GenBank/DDBJ whole genome shotgun (WGS) entry which is preliminary data.</text>
</comment>
<gene>
    <name evidence="1" type="ORF">GCM10023225_33140</name>
</gene>
<proteinExistence type="predicted"/>
<evidence type="ECO:0008006" key="3">
    <source>
        <dbReference type="Google" id="ProtNLM"/>
    </source>
</evidence>
<reference evidence="2" key="1">
    <citation type="journal article" date="2019" name="Int. J. Syst. Evol. Microbiol.">
        <title>The Global Catalogue of Microorganisms (GCM) 10K type strain sequencing project: providing services to taxonomists for standard genome sequencing and annotation.</title>
        <authorList>
            <consortium name="The Broad Institute Genomics Platform"/>
            <consortium name="The Broad Institute Genome Sequencing Center for Infectious Disease"/>
            <person name="Wu L."/>
            <person name="Ma J."/>
        </authorList>
    </citation>
    <scope>NUCLEOTIDE SEQUENCE [LARGE SCALE GENOMIC DNA]</scope>
    <source>
        <strain evidence="2">JCM 18126</strain>
    </source>
</reference>
<organism evidence="1 2">
    <name type="scientific">Kineococcus glutinatus</name>
    <dbReference type="NCBI Taxonomy" id="1070872"/>
    <lineage>
        <taxon>Bacteria</taxon>
        <taxon>Bacillati</taxon>
        <taxon>Actinomycetota</taxon>
        <taxon>Actinomycetes</taxon>
        <taxon>Kineosporiales</taxon>
        <taxon>Kineosporiaceae</taxon>
        <taxon>Kineococcus</taxon>
    </lineage>
</organism>
<name>A0ABP8VDC6_9ACTN</name>
<dbReference type="InterPro" id="IPR011256">
    <property type="entry name" value="Reg_factor_effector_dom_sf"/>
</dbReference>
<dbReference type="EMBL" id="BAABIL010000664">
    <property type="protein sequence ID" value="GAA4659378.1"/>
    <property type="molecule type" value="Genomic_DNA"/>
</dbReference>
<evidence type="ECO:0000313" key="1">
    <source>
        <dbReference type="EMBL" id="GAA4659378.1"/>
    </source>
</evidence>
<dbReference type="Proteomes" id="UP001501195">
    <property type="component" value="Unassembled WGS sequence"/>
</dbReference>
<accession>A0ABP8VDC6</accession>
<protein>
    <recommendedName>
        <fullName evidence="3">AraC family transcriptional regulator</fullName>
    </recommendedName>
</protein>
<dbReference type="Gene3D" id="3.20.80.10">
    <property type="entry name" value="Regulatory factor, effector binding domain"/>
    <property type="match status" value="1"/>
</dbReference>
<keyword evidence="2" id="KW-1185">Reference proteome</keyword>